<evidence type="ECO:0000313" key="11">
    <source>
        <dbReference type="Proteomes" id="UP001321445"/>
    </source>
</evidence>
<gene>
    <name evidence="10" type="primary">pglK</name>
    <name evidence="10" type="ORF">HCR_14780</name>
</gene>
<dbReference type="PANTHER" id="PTHR24221:SF654">
    <property type="entry name" value="ATP-BINDING CASSETTE SUB-FAMILY B MEMBER 6"/>
    <property type="match status" value="1"/>
</dbReference>
<sequence length="527" mass="61345">MPFISVATNFDLVQEKWYFNSLYDLFGFSDPVDFVIAFGVSLIGFYILRSMINYLYFYLLARFSKGRYYSIALKLFKKYLDRSYRDYITSSKADLIKVLVAEGQNMTQVLSSLLFMMSEIFIVAIIYAILLWIDWKITLLITVFLLLNFVVLFKTVSFRIKEAGRERERHERDFFKIVHGVLGNFKIIKLSDTGERHMAKFREAVDRLSKSRILYDSLRELPRLYLEAVGFIIVISIILYYLYTTRSDVTAYLPVISVFILALYRLLPSFHRIFGAYNNILYNYRAVEQIHEEMLYKSENYGDEPVSFCRSIRLEGVCFWYVPGKKVLNGVNLEIRKGEKIGIVGESGSGKSTLVDILIGLYRPMEGMIFIDDAKLDESNIRSWRRKIGYIPQKIELMEGTVAQNVALEDEYDAMRVEEVLRQARLLDFFKHEHEGIKTMIGEDGIKLSGGQRQRLAIARALYHDPDILVLDEATSALDMQTEKEIMEEIYDLGSEKTIIIVAHRRSTLEKCNFIYEVKNGLLKKWD</sequence>
<evidence type="ECO:0000256" key="4">
    <source>
        <dbReference type="ARBA" id="ARBA00022840"/>
    </source>
</evidence>
<dbReference type="InterPro" id="IPR003593">
    <property type="entry name" value="AAA+_ATPase"/>
</dbReference>
<keyword evidence="4" id="KW-0067">ATP-binding</keyword>
<evidence type="ECO:0000256" key="7">
    <source>
        <dbReference type="SAM" id="Phobius"/>
    </source>
</evidence>
<dbReference type="InterPro" id="IPR011527">
    <property type="entry name" value="ABC1_TM_dom"/>
</dbReference>
<dbReference type="Gene3D" id="1.20.1560.10">
    <property type="entry name" value="ABC transporter type 1, transmembrane domain"/>
    <property type="match status" value="1"/>
</dbReference>
<reference evidence="10 11" key="1">
    <citation type="submission" date="2023-03" db="EMBL/GenBank/DDBJ databases">
        <title>Description of Hydrogenimonas sp. ISO32.</title>
        <authorList>
            <person name="Mino S."/>
            <person name="Fukazawa S."/>
            <person name="Sawabe T."/>
        </authorList>
    </citation>
    <scope>NUCLEOTIDE SEQUENCE [LARGE SCALE GENOMIC DNA]</scope>
    <source>
        <strain evidence="10 11">ISO32</strain>
    </source>
</reference>
<dbReference type="PROSITE" id="PS00211">
    <property type="entry name" value="ABC_TRANSPORTER_1"/>
    <property type="match status" value="1"/>
</dbReference>
<dbReference type="InterPro" id="IPR036640">
    <property type="entry name" value="ABC1_TM_sf"/>
</dbReference>
<dbReference type="Gene3D" id="3.40.50.300">
    <property type="entry name" value="P-loop containing nucleotide triphosphate hydrolases"/>
    <property type="match status" value="1"/>
</dbReference>
<dbReference type="PROSITE" id="PS50929">
    <property type="entry name" value="ABC_TM1F"/>
    <property type="match status" value="1"/>
</dbReference>
<feature type="transmembrane region" description="Helical" evidence="7">
    <location>
        <begin position="34"/>
        <end position="59"/>
    </location>
</feature>
<feature type="transmembrane region" description="Helical" evidence="7">
    <location>
        <begin position="249"/>
        <end position="267"/>
    </location>
</feature>
<dbReference type="Pfam" id="PF00005">
    <property type="entry name" value="ABC_tran"/>
    <property type="match status" value="1"/>
</dbReference>
<evidence type="ECO:0000256" key="1">
    <source>
        <dbReference type="ARBA" id="ARBA00004651"/>
    </source>
</evidence>
<dbReference type="PANTHER" id="PTHR24221">
    <property type="entry name" value="ATP-BINDING CASSETTE SUB-FAMILY B"/>
    <property type="match status" value="1"/>
</dbReference>
<evidence type="ECO:0000256" key="3">
    <source>
        <dbReference type="ARBA" id="ARBA00022741"/>
    </source>
</evidence>
<keyword evidence="3" id="KW-0547">Nucleotide-binding</keyword>
<dbReference type="EMBL" id="AP027370">
    <property type="protein sequence ID" value="BDY13166.1"/>
    <property type="molecule type" value="Genomic_DNA"/>
</dbReference>
<dbReference type="Pfam" id="PF00664">
    <property type="entry name" value="ABC_membrane"/>
    <property type="match status" value="1"/>
</dbReference>
<dbReference type="CDD" id="cd18553">
    <property type="entry name" value="ABC_6TM_PglK_like"/>
    <property type="match status" value="1"/>
</dbReference>
<evidence type="ECO:0000313" key="10">
    <source>
        <dbReference type="EMBL" id="BDY13166.1"/>
    </source>
</evidence>
<feature type="domain" description="ABC transmembrane type-1" evidence="9">
    <location>
        <begin position="17"/>
        <end position="280"/>
    </location>
</feature>
<dbReference type="InterPro" id="IPR003439">
    <property type="entry name" value="ABC_transporter-like_ATP-bd"/>
</dbReference>
<keyword evidence="11" id="KW-1185">Reference proteome</keyword>
<protein>
    <submittedName>
        <fullName evidence="10">Protein glycosylation K</fullName>
    </submittedName>
</protein>
<keyword evidence="6 7" id="KW-0472">Membrane</keyword>
<feature type="transmembrane region" description="Helical" evidence="7">
    <location>
        <begin position="139"/>
        <end position="160"/>
    </location>
</feature>
<evidence type="ECO:0000256" key="2">
    <source>
        <dbReference type="ARBA" id="ARBA00022692"/>
    </source>
</evidence>
<dbReference type="Proteomes" id="UP001321445">
    <property type="component" value="Chromosome"/>
</dbReference>
<feature type="transmembrane region" description="Helical" evidence="7">
    <location>
        <begin position="113"/>
        <end position="133"/>
    </location>
</feature>
<evidence type="ECO:0000256" key="6">
    <source>
        <dbReference type="ARBA" id="ARBA00023136"/>
    </source>
</evidence>
<evidence type="ECO:0000259" key="9">
    <source>
        <dbReference type="PROSITE" id="PS50929"/>
    </source>
</evidence>
<feature type="transmembrane region" description="Helical" evidence="7">
    <location>
        <begin position="224"/>
        <end position="243"/>
    </location>
</feature>
<dbReference type="SUPFAM" id="SSF90123">
    <property type="entry name" value="ABC transporter transmembrane region"/>
    <property type="match status" value="1"/>
</dbReference>
<keyword evidence="2 7" id="KW-0812">Transmembrane</keyword>
<evidence type="ECO:0000256" key="5">
    <source>
        <dbReference type="ARBA" id="ARBA00022989"/>
    </source>
</evidence>
<dbReference type="InterPro" id="IPR039421">
    <property type="entry name" value="Type_1_exporter"/>
</dbReference>
<dbReference type="PROSITE" id="PS50893">
    <property type="entry name" value="ABC_TRANSPORTER_2"/>
    <property type="match status" value="1"/>
</dbReference>
<proteinExistence type="predicted"/>
<evidence type="ECO:0000259" key="8">
    <source>
        <dbReference type="PROSITE" id="PS50893"/>
    </source>
</evidence>
<accession>A0ABM8FNK1</accession>
<dbReference type="CDD" id="cd03228">
    <property type="entry name" value="ABCC_MRP_Like"/>
    <property type="match status" value="1"/>
</dbReference>
<dbReference type="SUPFAM" id="SSF52540">
    <property type="entry name" value="P-loop containing nucleoside triphosphate hydrolases"/>
    <property type="match status" value="1"/>
</dbReference>
<comment type="subcellular location">
    <subcellularLocation>
        <location evidence="1">Cell membrane</location>
        <topology evidence="1">Multi-pass membrane protein</topology>
    </subcellularLocation>
</comment>
<dbReference type="InterPro" id="IPR027417">
    <property type="entry name" value="P-loop_NTPase"/>
</dbReference>
<dbReference type="SMART" id="SM00382">
    <property type="entry name" value="AAA"/>
    <property type="match status" value="1"/>
</dbReference>
<organism evidence="10 11">
    <name type="scientific">Hydrogenimonas cancrithermarum</name>
    <dbReference type="NCBI Taxonomy" id="2993563"/>
    <lineage>
        <taxon>Bacteria</taxon>
        <taxon>Pseudomonadati</taxon>
        <taxon>Campylobacterota</taxon>
        <taxon>Epsilonproteobacteria</taxon>
        <taxon>Campylobacterales</taxon>
        <taxon>Hydrogenimonadaceae</taxon>
        <taxon>Hydrogenimonas</taxon>
    </lineage>
</organism>
<keyword evidence="5 7" id="KW-1133">Transmembrane helix</keyword>
<name>A0ABM8FNK1_9BACT</name>
<dbReference type="InterPro" id="IPR017871">
    <property type="entry name" value="ABC_transporter-like_CS"/>
</dbReference>
<feature type="domain" description="ABC transporter" evidence="8">
    <location>
        <begin position="312"/>
        <end position="527"/>
    </location>
</feature>